<dbReference type="Pfam" id="PF07985">
    <property type="entry name" value="SRR1"/>
    <property type="match status" value="1"/>
</dbReference>
<keyword evidence="3" id="KW-1185">Reference proteome</keyword>
<sequence length="215" mass="23665">MNIGEEQVKASLERAIDTWGGSLSWEKLKVTLGRFNLASVNKIVAFALSSISEFSDEKDYDNRSAFQHALVVALQGLLSNLSHEHRQPKCYAQDPAYTEHDTNALQTLGITVLPDPEGFLEVDDETLVISVSPNVPVKQVVSDIARPAFIIWNTIAGDGLGVEPSTDPDSPRLQKWIAEHYETLEFPREPDLFGNVSMYVRRTLAGGGPVEQAAT</sequence>
<reference evidence="2 3" key="1">
    <citation type="submission" date="2024-07" db="EMBL/GenBank/DDBJ databases">
        <title>Section-level genome sequencing and comparative genomics of Aspergillus sections Usti and Cavernicolus.</title>
        <authorList>
            <consortium name="Lawrence Berkeley National Laboratory"/>
            <person name="Nybo J.L."/>
            <person name="Vesth T.C."/>
            <person name="Theobald S."/>
            <person name="Frisvad J.C."/>
            <person name="Larsen T.O."/>
            <person name="Kjaerboelling I."/>
            <person name="Rothschild-Mancinelli K."/>
            <person name="Lyhne E.K."/>
            <person name="Kogle M.E."/>
            <person name="Barry K."/>
            <person name="Clum A."/>
            <person name="Na H."/>
            <person name="Ledsgaard L."/>
            <person name="Lin J."/>
            <person name="Lipzen A."/>
            <person name="Kuo A."/>
            <person name="Riley R."/>
            <person name="Mondo S."/>
            <person name="Labutti K."/>
            <person name="Haridas S."/>
            <person name="Pangalinan J."/>
            <person name="Salamov A.A."/>
            <person name="Simmons B.A."/>
            <person name="Magnuson J.K."/>
            <person name="Chen J."/>
            <person name="Drula E."/>
            <person name="Henrissat B."/>
            <person name="Wiebenga A."/>
            <person name="Lubbers R.J."/>
            <person name="Gomes A.C."/>
            <person name="Makela M.R."/>
            <person name="Stajich J."/>
            <person name="Grigoriev I.V."/>
            <person name="Mortensen U.H."/>
            <person name="De Vries R.P."/>
            <person name="Baker S.E."/>
            <person name="Andersen M.R."/>
        </authorList>
    </citation>
    <scope>NUCLEOTIDE SEQUENCE [LARGE SCALE GENOMIC DNA]</scope>
    <source>
        <strain evidence="2 3">CBS 123904</strain>
    </source>
</reference>
<evidence type="ECO:0000259" key="1">
    <source>
        <dbReference type="Pfam" id="PF07985"/>
    </source>
</evidence>
<comment type="caution">
    <text evidence="2">The sequence shown here is derived from an EMBL/GenBank/DDBJ whole genome shotgun (WGS) entry which is preliminary data.</text>
</comment>
<dbReference type="PANTHER" id="PTHR42080">
    <property type="entry name" value="SRR1 DOMAIN-CONTAINING PROTEIN"/>
    <property type="match status" value="1"/>
</dbReference>
<name>A0ABR4JD35_9EURO</name>
<feature type="domain" description="SRR1-like" evidence="1">
    <location>
        <begin position="36"/>
        <end position="160"/>
    </location>
</feature>
<organism evidence="2 3">
    <name type="scientific">Aspergillus pseudoustus</name>
    <dbReference type="NCBI Taxonomy" id="1810923"/>
    <lineage>
        <taxon>Eukaryota</taxon>
        <taxon>Fungi</taxon>
        <taxon>Dikarya</taxon>
        <taxon>Ascomycota</taxon>
        <taxon>Pezizomycotina</taxon>
        <taxon>Eurotiomycetes</taxon>
        <taxon>Eurotiomycetidae</taxon>
        <taxon>Eurotiales</taxon>
        <taxon>Aspergillaceae</taxon>
        <taxon>Aspergillus</taxon>
        <taxon>Aspergillus subgen. Nidulantes</taxon>
    </lineage>
</organism>
<gene>
    <name evidence="2" type="ORF">BJY01DRAFT_220354</name>
</gene>
<dbReference type="EMBL" id="JBFXLU010000152">
    <property type="protein sequence ID" value="KAL2837946.1"/>
    <property type="molecule type" value="Genomic_DNA"/>
</dbReference>
<accession>A0ABR4JD35</accession>
<proteinExistence type="predicted"/>
<dbReference type="InterPro" id="IPR012942">
    <property type="entry name" value="SRR1-like"/>
</dbReference>
<dbReference type="Proteomes" id="UP001610446">
    <property type="component" value="Unassembled WGS sequence"/>
</dbReference>
<protein>
    <recommendedName>
        <fullName evidence="1">SRR1-like domain-containing protein</fullName>
    </recommendedName>
</protein>
<evidence type="ECO:0000313" key="2">
    <source>
        <dbReference type="EMBL" id="KAL2837946.1"/>
    </source>
</evidence>
<evidence type="ECO:0000313" key="3">
    <source>
        <dbReference type="Proteomes" id="UP001610446"/>
    </source>
</evidence>
<dbReference type="PANTHER" id="PTHR42080:SF3">
    <property type="entry name" value="SRR1-LIKE DOMAIN-CONTAINING PROTEIN"/>
    <property type="match status" value="1"/>
</dbReference>